<evidence type="ECO:0000313" key="2">
    <source>
        <dbReference type="Proteomes" id="UP000501690"/>
    </source>
</evidence>
<reference evidence="1 2" key="1">
    <citation type="submission" date="2019-04" db="EMBL/GenBank/DDBJ databases">
        <title>An improved genome assembly and genetic linkage map for asparagus bean, Vigna unguiculata ssp. sesquipedialis.</title>
        <authorList>
            <person name="Xia Q."/>
            <person name="Zhang R."/>
            <person name="Dong Y."/>
        </authorList>
    </citation>
    <scope>NUCLEOTIDE SEQUENCE [LARGE SCALE GENOMIC DNA]</scope>
    <source>
        <tissue evidence="1">Leaf</tissue>
    </source>
</reference>
<keyword evidence="2" id="KW-1185">Reference proteome</keyword>
<protein>
    <submittedName>
        <fullName evidence="1">Uncharacterized protein</fullName>
    </submittedName>
</protein>
<evidence type="ECO:0000313" key="1">
    <source>
        <dbReference type="EMBL" id="QCE04222.1"/>
    </source>
</evidence>
<proteinExistence type="predicted"/>
<accession>A0A4D6MUF5</accession>
<dbReference type="CDD" id="cd14279">
    <property type="entry name" value="CUE"/>
    <property type="match status" value="1"/>
</dbReference>
<sequence>MPITGLSASNGRRRCGRLKTQRELKEGVAVTVISTVAVTANPRVRFRSRALKDIKFSNWFEEPNLRFMDHLRPLFPHMDDQILEKALQEIGNDLDALSAHATSWGNNCPSKESVVHATKLAFAPAFKACMH</sequence>
<name>A0A4D6MUF5_VIGUN</name>
<dbReference type="Proteomes" id="UP000501690">
    <property type="component" value="Linkage Group LG8"/>
</dbReference>
<dbReference type="EMBL" id="CP039352">
    <property type="protein sequence ID" value="QCE04222.1"/>
    <property type="molecule type" value="Genomic_DNA"/>
</dbReference>
<gene>
    <name evidence="1" type="ORF">DEO72_LG8g2256</name>
</gene>
<dbReference type="AlphaFoldDB" id="A0A4D6MUF5"/>
<organism evidence="1 2">
    <name type="scientific">Vigna unguiculata</name>
    <name type="common">Cowpea</name>
    <dbReference type="NCBI Taxonomy" id="3917"/>
    <lineage>
        <taxon>Eukaryota</taxon>
        <taxon>Viridiplantae</taxon>
        <taxon>Streptophyta</taxon>
        <taxon>Embryophyta</taxon>
        <taxon>Tracheophyta</taxon>
        <taxon>Spermatophyta</taxon>
        <taxon>Magnoliopsida</taxon>
        <taxon>eudicotyledons</taxon>
        <taxon>Gunneridae</taxon>
        <taxon>Pentapetalae</taxon>
        <taxon>rosids</taxon>
        <taxon>fabids</taxon>
        <taxon>Fabales</taxon>
        <taxon>Fabaceae</taxon>
        <taxon>Papilionoideae</taxon>
        <taxon>50 kb inversion clade</taxon>
        <taxon>NPAAA clade</taxon>
        <taxon>indigoferoid/millettioid clade</taxon>
        <taxon>Phaseoleae</taxon>
        <taxon>Vigna</taxon>
    </lineage>
</organism>